<dbReference type="AlphaFoldDB" id="A0A1Z5SBI6"/>
<gene>
    <name evidence="2" type="ORF">SORBI_3001G501701</name>
</gene>
<organism evidence="2 3">
    <name type="scientific">Sorghum bicolor</name>
    <name type="common">Sorghum</name>
    <name type="synonym">Sorghum vulgare</name>
    <dbReference type="NCBI Taxonomy" id="4558"/>
    <lineage>
        <taxon>Eukaryota</taxon>
        <taxon>Viridiplantae</taxon>
        <taxon>Streptophyta</taxon>
        <taxon>Embryophyta</taxon>
        <taxon>Tracheophyta</taxon>
        <taxon>Spermatophyta</taxon>
        <taxon>Magnoliopsida</taxon>
        <taxon>Liliopsida</taxon>
        <taxon>Poales</taxon>
        <taxon>Poaceae</taxon>
        <taxon>PACMAD clade</taxon>
        <taxon>Panicoideae</taxon>
        <taxon>Andropogonodae</taxon>
        <taxon>Andropogoneae</taxon>
        <taxon>Sorghinae</taxon>
        <taxon>Sorghum</taxon>
    </lineage>
</organism>
<protein>
    <submittedName>
        <fullName evidence="2">Uncharacterized protein</fullName>
    </submittedName>
</protein>
<accession>A0A1Z5SBI6</accession>
<sequence>MGFAEIWLDQTEPGLKSGLTQHDWADQTNSCLLVLPPCFLSSSRVFNNARWHGHYLPRFPFRFPCSKPCLSSSSSPARPELAFLLKKTPDINSHEATSLVAIIAATSSLSSSLSSRSSNKPTLPSPMEKDGALKPAAEEATAPELETLTGTHQPTWAQAQWASIKSKARGASDYAVLRTRQGISMFGEPKLGSLVKVKGASAKDESSQSQ</sequence>
<keyword evidence="3" id="KW-1185">Reference proteome</keyword>
<dbReference type="InParanoid" id="A0A1Z5SBI6"/>
<reference evidence="2 3" key="1">
    <citation type="journal article" date="2009" name="Nature">
        <title>The Sorghum bicolor genome and the diversification of grasses.</title>
        <authorList>
            <person name="Paterson A.H."/>
            <person name="Bowers J.E."/>
            <person name="Bruggmann R."/>
            <person name="Dubchak I."/>
            <person name="Grimwood J."/>
            <person name="Gundlach H."/>
            <person name="Haberer G."/>
            <person name="Hellsten U."/>
            <person name="Mitros T."/>
            <person name="Poliakov A."/>
            <person name="Schmutz J."/>
            <person name="Spannagl M."/>
            <person name="Tang H."/>
            <person name="Wang X."/>
            <person name="Wicker T."/>
            <person name="Bharti A.K."/>
            <person name="Chapman J."/>
            <person name="Feltus F.A."/>
            <person name="Gowik U."/>
            <person name="Grigoriev I.V."/>
            <person name="Lyons E."/>
            <person name="Maher C.A."/>
            <person name="Martis M."/>
            <person name="Narechania A."/>
            <person name="Otillar R.P."/>
            <person name="Penning B.W."/>
            <person name="Salamov A.A."/>
            <person name="Wang Y."/>
            <person name="Zhang L."/>
            <person name="Carpita N.C."/>
            <person name="Freeling M."/>
            <person name="Gingle A.R."/>
            <person name="Hash C.T."/>
            <person name="Keller B."/>
            <person name="Klein P."/>
            <person name="Kresovich S."/>
            <person name="McCann M.C."/>
            <person name="Ming R."/>
            <person name="Peterson D.G."/>
            <person name="Mehboob-ur-Rahman"/>
            <person name="Ware D."/>
            <person name="Westhoff P."/>
            <person name="Mayer K.F."/>
            <person name="Messing J."/>
            <person name="Rokhsar D.S."/>
        </authorList>
    </citation>
    <scope>NUCLEOTIDE SEQUENCE [LARGE SCALE GENOMIC DNA]</scope>
    <source>
        <strain evidence="3">cv. BTx623</strain>
    </source>
</reference>
<dbReference type="EMBL" id="CM000760">
    <property type="protein sequence ID" value="OQU93219.1"/>
    <property type="molecule type" value="Genomic_DNA"/>
</dbReference>
<evidence type="ECO:0000256" key="1">
    <source>
        <dbReference type="SAM" id="MobiDB-lite"/>
    </source>
</evidence>
<proteinExistence type="predicted"/>
<dbReference type="Gramene" id="OQU93219">
    <property type="protein sequence ID" value="OQU93219"/>
    <property type="gene ID" value="SORBI_3001G501701"/>
</dbReference>
<dbReference type="OrthoDB" id="608715at2759"/>
<reference evidence="3" key="2">
    <citation type="journal article" date="2018" name="Plant J.">
        <title>The Sorghum bicolor reference genome: improved assembly, gene annotations, a transcriptome atlas, and signatures of genome organization.</title>
        <authorList>
            <person name="McCormick R.F."/>
            <person name="Truong S.K."/>
            <person name="Sreedasyam A."/>
            <person name="Jenkins J."/>
            <person name="Shu S."/>
            <person name="Sims D."/>
            <person name="Kennedy M."/>
            <person name="Amirebrahimi M."/>
            <person name="Weers B.D."/>
            <person name="McKinley B."/>
            <person name="Mattison A."/>
            <person name="Morishige D.T."/>
            <person name="Grimwood J."/>
            <person name="Schmutz J."/>
            <person name="Mullet J.E."/>
        </authorList>
    </citation>
    <scope>NUCLEOTIDE SEQUENCE [LARGE SCALE GENOMIC DNA]</scope>
    <source>
        <strain evidence="3">cv. BTx623</strain>
    </source>
</reference>
<evidence type="ECO:0000313" key="2">
    <source>
        <dbReference type="EMBL" id="OQU93219.1"/>
    </source>
</evidence>
<evidence type="ECO:0000313" key="3">
    <source>
        <dbReference type="Proteomes" id="UP000000768"/>
    </source>
</evidence>
<name>A0A1Z5SBI6_SORBI</name>
<dbReference type="Proteomes" id="UP000000768">
    <property type="component" value="Chromosome 1"/>
</dbReference>
<feature type="region of interest" description="Disordered" evidence="1">
    <location>
        <begin position="111"/>
        <end position="138"/>
    </location>
</feature>